<evidence type="ECO:0000259" key="1">
    <source>
        <dbReference type="SMART" id="SM00244"/>
    </source>
</evidence>
<dbReference type="Gene3D" id="3.30.479.30">
    <property type="entry name" value="Band 7 domain"/>
    <property type="match status" value="1"/>
</dbReference>
<dbReference type="EMBL" id="VFOV01000001">
    <property type="protein sequence ID" value="TQL69839.1"/>
    <property type="molecule type" value="Genomic_DNA"/>
</dbReference>
<dbReference type="Pfam" id="PF01145">
    <property type="entry name" value="Band_7"/>
    <property type="match status" value="1"/>
</dbReference>
<dbReference type="PANTHER" id="PTHR43327">
    <property type="entry name" value="STOMATIN-LIKE PROTEIN 2, MITOCHONDRIAL"/>
    <property type="match status" value="1"/>
</dbReference>
<dbReference type="AlphaFoldDB" id="A0A543ABA9"/>
<protein>
    <submittedName>
        <fullName evidence="2">SPFH domain/Band 7 family protein</fullName>
    </submittedName>
</protein>
<keyword evidence="3" id="KW-1185">Reference proteome</keyword>
<dbReference type="SUPFAM" id="SSF117892">
    <property type="entry name" value="Band 7/SPFH domain"/>
    <property type="match status" value="1"/>
</dbReference>
<proteinExistence type="predicted"/>
<feature type="domain" description="Band 7" evidence="1">
    <location>
        <begin position="20"/>
        <end position="167"/>
    </location>
</feature>
<evidence type="ECO:0000313" key="3">
    <source>
        <dbReference type="Proteomes" id="UP000320209"/>
    </source>
</evidence>
<sequence>MSPGLVVVLLAVVVVIGVLMSVKVVPVASCLVVERGGRYRTTLQPGLNTVVPLLDRVVARFDMREQVLSMREPLVCRDHYLCEAGLNVYLEFEDPSIAYRVDKPQQQLESAVRAALRELAGIVDRDELLGSAGRLTDVAYDATRRSREDWGIRVKRIELTDLSGPDVRP</sequence>
<dbReference type="PANTHER" id="PTHR43327:SF10">
    <property type="entry name" value="STOMATIN-LIKE PROTEIN 2, MITOCHONDRIAL"/>
    <property type="match status" value="1"/>
</dbReference>
<name>A0A543ABA9_9ACTN</name>
<dbReference type="OrthoDB" id="9809197at2"/>
<organism evidence="2 3">
    <name type="scientific">Nocardioides albertanoniae</name>
    <dbReference type="NCBI Taxonomy" id="1175486"/>
    <lineage>
        <taxon>Bacteria</taxon>
        <taxon>Bacillati</taxon>
        <taxon>Actinomycetota</taxon>
        <taxon>Actinomycetes</taxon>
        <taxon>Propionibacteriales</taxon>
        <taxon>Nocardioidaceae</taxon>
        <taxon>Nocardioides</taxon>
    </lineage>
</organism>
<dbReference type="RefSeq" id="WP_141781667.1">
    <property type="nucleotide sequence ID" value="NZ_VFOV01000001.1"/>
</dbReference>
<accession>A0A543ABA9</accession>
<dbReference type="InterPro" id="IPR036013">
    <property type="entry name" value="Band_7/SPFH_dom_sf"/>
</dbReference>
<dbReference type="InterPro" id="IPR001107">
    <property type="entry name" value="Band_7"/>
</dbReference>
<dbReference type="SMART" id="SM00244">
    <property type="entry name" value="PHB"/>
    <property type="match status" value="1"/>
</dbReference>
<dbReference type="InterPro" id="IPR050710">
    <property type="entry name" value="Band7/mec-2_domain"/>
</dbReference>
<evidence type="ECO:0000313" key="2">
    <source>
        <dbReference type="EMBL" id="TQL69839.1"/>
    </source>
</evidence>
<reference evidence="2 3" key="1">
    <citation type="submission" date="2019-06" db="EMBL/GenBank/DDBJ databases">
        <title>Sequencing the genomes of 1000 actinobacteria strains.</title>
        <authorList>
            <person name="Klenk H.-P."/>
        </authorList>
    </citation>
    <scope>NUCLEOTIDE SEQUENCE [LARGE SCALE GENOMIC DNA]</scope>
    <source>
        <strain evidence="2 3">DSM 25218</strain>
    </source>
</reference>
<dbReference type="Proteomes" id="UP000320209">
    <property type="component" value="Unassembled WGS sequence"/>
</dbReference>
<gene>
    <name evidence="2" type="ORF">FB381_3758</name>
</gene>
<comment type="caution">
    <text evidence="2">The sequence shown here is derived from an EMBL/GenBank/DDBJ whole genome shotgun (WGS) entry which is preliminary data.</text>
</comment>